<dbReference type="PANTHER" id="PTHR33736:SF13">
    <property type="entry name" value="OS11G0155100 PROTEIN"/>
    <property type="match status" value="1"/>
</dbReference>
<dbReference type="Gene3D" id="1.20.1280.50">
    <property type="match status" value="1"/>
</dbReference>
<keyword evidence="2" id="KW-0812">Transmembrane</keyword>
<accession>A0ABU6QKU8</accession>
<organism evidence="4 5">
    <name type="scientific">Stylosanthes scabra</name>
    <dbReference type="NCBI Taxonomy" id="79078"/>
    <lineage>
        <taxon>Eukaryota</taxon>
        <taxon>Viridiplantae</taxon>
        <taxon>Streptophyta</taxon>
        <taxon>Embryophyta</taxon>
        <taxon>Tracheophyta</taxon>
        <taxon>Spermatophyta</taxon>
        <taxon>Magnoliopsida</taxon>
        <taxon>eudicotyledons</taxon>
        <taxon>Gunneridae</taxon>
        <taxon>Pentapetalae</taxon>
        <taxon>rosids</taxon>
        <taxon>fabids</taxon>
        <taxon>Fabales</taxon>
        <taxon>Fabaceae</taxon>
        <taxon>Papilionoideae</taxon>
        <taxon>50 kb inversion clade</taxon>
        <taxon>dalbergioids sensu lato</taxon>
        <taxon>Dalbergieae</taxon>
        <taxon>Pterocarpus clade</taxon>
        <taxon>Stylosanthes</taxon>
    </lineage>
</organism>
<dbReference type="InterPro" id="IPR045283">
    <property type="entry name" value="AT3G44326-like"/>
</dbReference>
<keyword evidence="2" id="KW-1133">Transmembrane helix</keyword>
<name>A0ABU6QKU8_9FABA</name>
<reference evidence="4 5" key="1">
    <citation type="journal article" date="2023" name="Plants (Basel)">
        <title>Bridging the Gap: Combining Genomics and Transcriptomics Approaches to Understand Stylosanthes scabra, an Orphan Legume from the Brazilian Caatinga.</title>
        <authorList>
            <person name="Ferreira-Neto J.R.C."/>
            <person name="da Silva M.D."/>
            <person name="Binneck E."/>
            <person name="de Melo N.F."/>
            <person name="da Silva R.H."/>
            <person name="de Melo A.L.T.M."/>
            <person name="Pandolfi V."/>
            <person name="Bustamante F.O."/>
            <person name="Brasileiro-Vidal A.C."/>
            <person name="Benko-Iseppon A.M."/>
        </authorList>
    </citation>
    <scope>NUCLEOTIDE SEQUENCE [LARGE SCALE GENOMIC DNA]</scope>
    <source>
        <tissue evidence="4">Leaves</tissue>
    </source>
</reference>
<keyword evidence="2" id="KW-0472">Membrane</keyword>
<proteinExistence type="predicted"/>
<comment type="caution">
    <text evidence="4">The sequence shown here is derived from an EMBL/GenBank/DDBJ whole genome shotgun (WGS) entry which is preliminary data.</text>
</comment>
<dbReference type="EMBL" id="JASCZI010000599">
    <property type="protein sequence ID" value="MED6112622.1"/>
    <property type="molecule type" value="Genomic_DNA"/>
</dbReference>
<dbReference type="SUPFAM" id="SSF81383">
    <property type="entry name" value="F-box domain"/>
    <property type="match status" value="1"/>
</dbReference>
<evidence type="ECO:0000313" key="4">
    <source>
        <dbReference type="EMBL" id="MED6112622.1"/>
    </source>
</evidence>
<dbReference type="InterPro" id="IPR001810">
    <property type="entry name" value="F-box_dom"/>
</dbReference>
<dbReference type="Proteomes" id="UP001341840">
    <property type="component" value="Unassembled WGS sequence"/>
</dbReference>
<sequence>MACTSGESTTAEQWTGATTISALHRDVIESHILTRLDGASLGSAAATCSQLHALSSSDHLWSRACRSMWPSTNSPRVSQVISTFPNGFRSFFSDSFTASHPPVTVITNSSNGCTKIQESVTTEIISAVDLFYGEDLILSKVIETETETGWFLCSPFRVDLLDPKETVRTQVSYRDDTCHNMVERLRLSWIVIDPAKNRAVNVASRRAVSVRRHWLTGEVEARFPMVVSGGERGTAAEAAVCGAVVTWGVSSDGGEMHVREVSLQIEDMDGTHLNGRDSLVILKRALEGKRVKTNVEEEEKRCEEFMKEKEERKERKARVEGRLDMLCVGLATLAFAGLFGLFVFWRWH</sequence>
<feature type="transmembrane region" description="Helical" evidence="2">
    <location>
        <begin position="323"/>
        <end position="345"/>
    </location>
</feature>
<feature type="coiled-coil region" evidence="1">
    <location>
        <begin position="288"/>
        <end position="322"/>
    </location>
</feature>
<evidence type="ECO:0000256" key="1">
    <source>
        <dbReference type="SAM" id="Coils"/>
    </source>
</evidence>
<keyword evidence="5" id="KW-1185">Reference proteome</keyword>
<keyword evidence="1" id="KW-0175">Coiled coil</keyword>
<protein>
    <recommendedName>
        <fullName evidence="3">F-box domain-containing protein</fullName>
    </recommendedName>
</protein>
<dbReference type="Pfam" id="PF12937">
    <property type="entry name" value="F-box-like"/>
    <property type="match status" value="1"/>
</dbReference>
<dbReference type="PANTHER" id="PTHR33736">
    <property type="entry name" value="F-BOX PROTEIN-RELATED"/>
    <property type="match status" value="1"/>
</dbReference>
<evidence type="ECO:0000256" key="2">
    <source>
        <dbReference type="SAM" id="Phobius"/>
    </source>
</evidence>
<gene>
    <name evidence="4" type="ORF">PIB30_063222</name>
</gene>
<dbReference type="InterPro" id="IPR036047">
    <property type="entry name" value="F-box-like_dom_sf"/>
</dbReference>
<evidence type="ECO:0000259" key="3">
    <source>
        <dbReference type="Pfam" id="PF12937"/>
    </source>
</evidence>
<evidence type="ECO:0000313" key="5">
    <source>
        <dbReference type="Proteomes" id="UP001341840"/>
    </source>
</evidence>
<feature type="domain" description="F-box" evidence="3">
    <location>
        <begin position="31"/>
        <end position="66"/>
    </location>
</feature>